<comment type="caution">
    <text evidence="1">The sequence shown here is derived from an EMBL/GenBank/DDBJ whole genome shotgun (WGS) entry which is preliminary data.</text>
</comment>
<keyword evidence="1" id="KW-0378">Hydrolase</keyword>
<name>A0A839HED6_9GAMM</name>
<dbReference type="AlphaFoldDB" id="A0A839HED6"/>
<evidence type="ECO:0000313" key="2">
    <source>
        <dbReference type="Proteomes" id="UP000548632"/>
    </source>
</evidence>
<proteinExistence type="predicted"/>
<keyword evidence="1" id="KW-0067">ATP-binding</keyword>
<dbReference type="RefSeq" id="WP_202985560.1">
    <property type="nucleotide sequence ID" value="NZ_JABVCQ010000033.1"/>
</dbReference>
<keyword evidence="2" id="KW-1185">Reference proteome</keyword>
<keyword evidence="1" id="KW-0347">Helicase</keyword>
<dbReference type="Proteomes" id="UP000548632">
    <property type="component" value="Unassembled WGS sequence"/>
</dbReference>
<evidence type="ECO:0000313" key="1">
    <source>
        <dbReference type="EMBL" id="MBB1127021.1"/>
    </source>
</evidence>
<protein>
    <submittedName>
        <fullName evidence="1">Helicase</fullName>
    </submittedName>
</protein>
<keyword evidence="1" id="KW-0547">Nucleotide-binding</keyword>
<accession>A0A839HED6</accession>
<dbReference type="EMBL" id="JABVCQ010000033">
    <property type="protein sequence ID" value="MBB1127021.1"/>
    <property type="molecule type" value="Genomic_DNA"/>
</dbReference>
<dbReference type="GO" id="GO:0004386">
    <property type="term" value="F:helicase activity"/>
    <property type="evidence" value="ECO:0007669"/>
    <property type="project" value="UniProtKB-KW"/>
</dbReference>
<gene>
    <name evidence="1" type="ORF">HUK38_12415</name>
</gene>
<sequence>MNHAIQQYQRQLDDLRRVAGADNEGSLRAAFQQLLETLGHEQQLILVNEYEIKTLAGNTIRVDGALVDRLRLTHGYWEAKDAKDHLDKEITAKFAKGYPRDNIIFE</sequence>
<feature type="non-terminal residue" evidence="1">
    <location>
        <position position="106"/>
    </location>
</feature>
<reference evidence="1 2" key="1">
    <citation type="journal article" date="2020" name="Arch. Microbiol.">
        <title>The genome sequence of the giant phototrophic gammaproteobacterium Thiospirillum jenense gives insight into its physiological properties and phylogenetic relationships.</title>
        <authorList>
            <person name="Imhoff J.F."/>
            <person name="Meyer T.E."/>
            <person name="Kyndt J.A."/>
        </authorList>
    </citation>
    <scope>NUCLEOTIDE SEQUENCE [LARGE SCALE GENOMIC DNA]</scope>
    <source>
        <strain evidence="1 2">DSM 216</strain>
    </source>
</reference>
<organism evidence="1 2">
    <name type="scientific">Thiospirillum jenense</name>
    <dbReference type="NCBI Taxonomy" id="1653858"/>
    <lineage>
        <taxon>Bacteria</taxon>
        <taxon>Pseudomonadati</taxon>
        <taxon>Pseudomonadota</taxon>
        <taxon>Gammaproteobacteria</taxon>
        <taxon>Chromatiales</taxon>
        <taxon>Chromatiaceae</taxon>
        <taxon>Thiospirillum</taxon>
    </lineage>
</organism>